<keyword evidence="3" id="KW-0645">Protease</keyword>
<evidence type="ECO:0000256" key="6">
    <source>
        <dbReference type="PIRNR" id="PIRNR001123"/>
    </source>
</evidence>
<name>A0A0M0BSL2_9ARCH</name>
<dbReference type="GO" id="GO:0006508">
    <property type="term" value="P:proteolysis"/>
    <property type="evidence" value="ECO:0007669"/>
    <property type="project" value="UniProtKB-KW"/>
</dbReference>
<keyword evidence="2" id="KW-0031">Aminopeptidase</keyword>
<dbReference type="InterPro" id="IPR008007">
    <property type="entry name" value="Peptidase_M42"/>
</dbReference>
<comment type="cofactor">
    <cofactor evidence="8">
        <name>a divalent metal cation</name>
        <dbReference type="ChEBI" id="CHEBI:60240"/>
    </cofactor>
    <text evidence="8">Binds 2 divalent metal cations per subunit.</text>
</comment>
<evidence type="ECO:0000313" key="10">
    <source>
        <dbReference type="Proteomes" id="UP000037210"/>
    </source>
</evidence>
<keyword evidence="5" id="KW-0378">Hydrolase</keyword>
<evidence type="ECO:0000256" key="8">
    <source>
        <dbReference type="PIRSR" id="PIRSR001123-2"/>
    </source>
</evidence>
<evidence type="ECO:0000256" key="3">
    <source>
        <dbReference type="ARBA" id="ARBA00022670"/>
    </source>
</evidence>
<feature type="binding site" evidence="8">
    <location>
        <position position="241"/>
    </location>
    <ligand>
        <name>Zn(2+)</name>
        <dbReference type="ChEBI" id="CHEBI:29105"/>
        <label>1</label>
    </ligand>
</feature>
<evidence type="ECO:0000256" key="4">
    <source>
        <dbReference type="ARBA" id="ARBA00022723"/>
    </source>
</evidence>
<dbReference type="PANTHER" id="PTHR32481:SF0">
    <property type="entry name" value="AMINOPEPTIDASE YPDE-RELATED"/>
    <property type="match status" value="1"/>
</dbReference>
<feature type="binding site" evidence="8">
    <location>
        <position position="185"/>
    </location>
    <ligand>
        <name>Zn(2+)</name>
        <dbReference type="ChEBI" id="CHEBI:29105"/>
        <label>2</label>
    </ligand>
</feature>
<feature type="binding site" evidence="8">
    <location>
        <position position="66"/>
    </location>
    <ligand>
        <name>Zn(2+)</name>
        <dbReference type="ChEBI" id="CHEBI:29105"/>
        <label>1</label>
    </ligand>
</feature>
<dbReference type="GO" id="GO:0004177">
    <property type="term" value="F:aminopeptidase activity"/>
    <property type="evidence" value="ECO:0007669"/>
    <property type="project" value="UniProtKB-UniRule"/>
</dbReference>
<dbReference type="Gene3D" id="3.40.630.10">
    <property type="entry name" value="Zn peptidases"/>
    <property type="match status" value="1"/>
</dbReference>
<dbReference type="Gene3D" id="2.40.30.40">
    <property type="entry name" value="Peptidase M42, domain 2"/>
    <property type="match status" value="1"/>
</dbReference>
<dbReference type="PIRSF" id="PIRSF001123">
    <property type="entry name" value="PepA_GA"/>
    <property type="match status" value="1"/>
</dbReference>
<evidence type="ECO:0000256" key="2">
    <source>
        <dbReference type="ARBA" id="ARBA00022438"/>
    </source>
</evidence>
<dbReference type="PANTHER" id="PTHR32481">
    <property type="entry name" value="AMINOPEPTIDASE"/>
    <property type="match status" value="1"/>
</dbReference>
<dbReference type="EMBL" id="LFWZ01000010">
    <property type="protein sequence ID" value="KON31211.1"/>
    <property type="molecule type" value="Genomic_DNA"/>
</dbReference>
<evidence type="ECO:0000313" key="9">
    <source>
        <dbReference type="EMBL" id="KON31211.1"/>
    </source>
</evidence>
<dbReference type="InterPro" id="IPR051464">
    <property type="entry name" value="Peptidase_M42_aminopept"/>
</dbReference>
<evidence type="ECO:0000256" key="7">
    <source>
        <dbReference type="PIRSR" id="PIRSR001123-1"/>
    </source>
</evidence>
<dbReference type="GO" id="GO:0046872">
    <property type="term" value="F:metal ion binding"/>
    <property type="evidence" value="ECO:0007669"/>
    <property type="project" value="UniProtKB-UniRule"/>
</dbReference>
<feature type="binding site" evidence="8">
    <location>
        <position position="185"/>
    </location>
    <ligand>
        <name>Zn(2+)</name>
        <dbReference type="ChEBI" id="CHEBI:29105"/>
        <label>1</label>
    </ligand>
</feature>
<keyword evidence="4 8" id="KW-0479">Metal-binding</keyword>
<reference evidence="9 10" key="1">
    <citation type="submission" date="2015-06" db="EMBL/GenBank/DDBJ databases">
        <title>New insights into the roles of widespread benthic archaea in carbon and nitrogen cycling.</title>
        <authorList>
            <person name="Lazar C.S."/>
            <person name="Baker B.J."/>
            <person name="Seitz K.W."/>
            <person name="Hyde A.S."/>
            <person name="Dick G.J."/>
            <person name="Hinrichs K.-U."/>
            <person name="Teske A.P."/>
        </authorList>
    </citation>
    <scope>NUCLEOTIDE SEQUENCE [LARGE SCALE GENOMIC DNA]</scope>
    <source>
        <strain evidence="9">DG-45</strain>
    </source>
</reference>
<dbReference type="Pfam" id="PF05343">
    <property type="entry name" value="Peptidase_M42"/>
    <property type="match status" value="1"/>
</dbReference>
<accession>A0A0M0BSL2</accession>
<evidence type="ECO:0000256" key="1">
    <source>
        <dbReference type="ARBA" id="ARBA00006272"/>
    </source>
</evidence>
<sequence length="367" mass="39575">MSLSLDLFEVLKDMMEAPAVTGFEEQRRKRVIEHFKRYCDNVSVDVIGNVIGTIGGGDRSVMLAGHYDQLGFMVKHVDEKGYAHFSPVGGWDPRVAYDTRVRIWVGDGPDAYVTGVIGAKPAHLTEPKEREEVVPFKDMLIDFAAGDGKQAEEMGVRPGCPVTPDAALARLGSREGDLIVGPAFDDVCAVAAFIKTMDELHDDPPRGLTLHVVATVQEEIGLRGAIVSGFNLKPWCAIASDVTHAVAPGVEASRVGDIHLGKGPAIAVGANFTRALWTVMEEEARAKGIPHQREGVPAHSGTDAWALQVLRGGTISGLVSIPCRYMHSPNEVISLSDVENTGRLLAAAVRALEGSDLRHTVEVYRRS</sequence>
<feature type="binding site" evidence="8">
    <location>
        <position position="219"/>
    </location>
    <ligand>
        <name>Zn(2+)</name>
        <dbReference type="ChEBI" id="CHEBI:29105"/>
        <label>2</label>
    </ligand>
</feature>
<comment type="similarity">
    <text evidence="1 6">Belongs to the peptidase M42 family.</text>
</comment>
<dbReference type="SUPFAM" id="SSF53187">
    <property type="entry name" value="Zn-dependent exopeptidases"/>
    <property type="match status" value="1"/>
</dbReference>
<protein>
    <recommendedName>
        <fullName evidence="11">Peptidase M42</fullName>
    </recommendedName>
</protein>
<dbReference type="AlphaFoldDB" id="A0A0M0BSL2"/>
<dbReference type="Proteomes" id="UP000037210">
    <property type="component" value="Unassembled WGS sequence"/>
</dbReference>
<evidence type="ECO:0000256" key="5">
    <source>
        <dbReference type="ARBA" id="ARBA00022801"/>
    </source>
</evidence>
<gene>
    <name evidence="9" type="ORF">AC482_01525</name>
</gene>
<feature type="active site" description="Proton acceptor" evidence="7">
    <location>
        <position position="218"/>
    </location>
</feature>
<proteinExistence type="inferred from homology"/>
<comment type="caution">
    <text evidence="9">The sequence shown here is derived from an EMBL/GenBank/DDBJ whole genome shotgun (WGS) entry which is preliminary data.</text>
</comment>
<dbReference type="SUPFAM" id="SSF101821">
    <property type="entry name" value="Aminopeptidase/glucanase lid domain"/>
    <property type="match status" value="1"/>
</dbReference>
<organism evidence="9 10">
    <name type="scientific">miscellaneous Crenarchaeota group-15 archaeon DG-45</name>
    <dbReference type="NCBI Taxonomy" id="1685127"/>
    <lineage>
        <taxon>Archaea</taxon>
        <taxon>Candidatus Bathyarchaeota</taxon>
        <taxon>MCG-15</taxon>
    </lineage>
</organism>
<feature type="binding site" evidence="8">
    <location>
        <position position="327"/>
    </location>
    <ligand>
        <name>Zn(2+)</name>
        <dbReference type="ChEBI" id="CHEBI:29105"/>
        <label>2</label>
    </ligand>
</feature>
<dbReference type="InterPro" id="IPR023367">
    <property type="entry name" value="Peptidase_M42_dom2"/>
</dbReference>
<evidence type="ECO:0008006" key="11">
    <source>
        <dbReference type="Google" id="ProtNLM"/>
    </source>
</evidence>